<evidence type="ECO:0000256" key="1">
    <source>
        <dbReference type="ARBA" id="ARBA00004141"/>
    </source>
</evidence>
<proteinExistence type="predicted"/>
<feature type="transmembrane region" description="Helical" evidence="6">
    <location>
        <begin position="106"/>
        <end position="128"/>
    </location>
</feature>
<feature type="domain" description="SLC12A transporter C-terminal" evidence="8">
    <location>
        <begin position="514"/>
        <end position="932"/>
    </location>
</feature>
<evidence type="ECO:0000256" key="2">
    <source>
        <dbReference type="ARBA" id="ARBA00022692"/>
    </source>
</evidence>
<dbReference type="EMBL" id="JAVFWL010000003">
    <property type="protein sequence ID" value="KAK6741637.1"/>
    <property type="molecule type" value="Genomic_DNA"/>
</dbReference>
<dbReference type="Gene3D" id="1.20.1740.10">
    <property type="entry name" value="Amino acid/polyamine transporter I"/>
    <property type="match status" value="1"/>
</dbReference>
<feature type="transmembrane region" description="Helical" evidence="6">
    <location>
        <begin position="74"/>
        <end position="99"/>
    </location>
</feature>
<feature type="transmembrane region" description="Helical" evidence="6">
    <location>
        <begin position="48"/>
        <end position="68"/>
    </location>
</feature>
<keyword evidence="2 6" id="KW-0812">Transmembrane</keyword>
<feature type="domain" description="Amino acid permease/ SLC12A" evidence="7">
    <location>
        <begin position="47"/>
        <end position="476"/>
    </location>
</feature>
<dbReference type="Proteomes" id="UP001303046">
    <property type="component" value="Unassembled WGS sequence"/>
</dbReference>
<comment type="subcellular location">
    <subcellularLocation>
        <location evidence="1">Membrane</location>
        <topology evidence="1">Multi-pass membrane protein</topology>
    </subcellularLocation>
</comment>
<evidence type="ECO:0000256" key="3">
    <source>
        <dbReference type="ARBA" id="ARBA00022989"/>
    </source>
</evidence>
<evidence type="ECO:0000256" key="4">
    <source>
        <dbReference type="ARBA" id="ARBA00023136"/>
    </source>
</evidence>
<feature type="transmembrane region" description="Helical" evidence="6">
    <location>
        <begin position="236"/>
        <end position="259"/>
    </location>
</feature>
<feature type="transmembrane region" description="Helical" evidence="6">
    <location>
        <begin position="164"/>
        <end position="181"/>
    </location>
</feature>
<evidence type="ECO:0000256" key="5">
    <source>
        <dbReference type="SAM" id="MobiDB-lite"/>
    </source>
</evidence>
<dbReference type="PANTHER" id="PTHR11827">
    <property type="entry name" value="SOLUTE CARRIER FAMILY 12, CATION COTRANSPORTERS"/>
    <property type="match status" value="1"/>
</dbReference>
<name>A0ABR1CTI6_NECAM</name>
<evidence type="ECO:0000256" key="6">
    <source>
        <dbReference type="SAM" id="Phobius"/>
    </source>
</evidence>
<protein>
    <recommendedName>
        <fullName evidence="11">Amino acid permease</fullName>
    </recommendedName>
</protein>
<evidence type="ECO:0000259" key="8">
    <source>
        <dbReference type="Pfam" id="PF03522"/>
    </source>
</evidence>
<feature type="transmembrane region" description="Helical" evidence="6">
    <location>
        <begin position="372"/>
        <end position="392"/>
    </location>
</feature>
<keyword evidence="10" id="KW-1185">Reference proteome</keyword>
<organism evidence="9 10">
    <name type="scientific">Necator americanus</name>
    <name type="common">Human hookworm</name>
    <dbReference type="NCBI Taxonomy" id="51031"/>
    <lineage>
        <taxon>Eukaryota</taxon>
        <taxon>Metazoa</taxon>
        <taxon>Ecdysozoa</taxon>
        <taxon>Nematoda</taxon>
        <taxon>Chromadorea</taxon>
        <taxon>Rhabditida</taxon>
        <taxon>Rhabditina</taxon>
        <taxon>Rhabditomorpha</taxon>
        <taxon>Strongyloidea</taxon>
        <taxon>Ancylostomatidae</taxon>
        <taxon>Bunostominae</taxon>
        <taxon>Necator</taxon>
    </lineage>
</organism>
<gene>
    <name evidence="9" type="primary">Necator_chrIII.g10246</name>
    <name evidence="9" type="ORF">RB195_009481</name>
</gene>
<accession>A0ABR1CTI6</accession>
<comment type="caution">
    <text evidence="9">The sequence shown here is derived from an EMBL/GenBank/DDBJ whole genome shotgun (WGS) entry which is preliminary data.</text>
</comment>
<feature type="transmembrane region" description="Helical" evidence="6">
    <location>
        <begin position="428"/>
        <end position="447"/>
    </location>
</feature>
<dbReference type="InterPro" id="IPR004842">
    <property type="entry name" value="SLC12A_fam"/>
</dbReference>
<evidence type="ECO:0008006" key="11">
    <source>
        <dbReference type="Google" id="ProtNLM"/>
    </source>
</evidence>
<dbReference type="PANTHER" id="PTHR11827:SF7">
    <property type="entry name" value="SOLUTE CARRIER FAMILY 12 PROTEIN B0303.11"/>
    <property type="match status" value="1"/>
</dbReference>
<dbReference type="InterPro" id="IPR004841">
    <property type="entry name" value="AA-permease/SLC12A_dom"/>
</dbReference>
<dbReference type="Pfam" id="PF00324">
    <property type="entry name" value="AA_permease"/>
    <property type="match status" value="1"/>
</dbReference>
<feature type="transmembrane region" description="Helical" evidence="6">
    <location>
        <begin position="398"/>
        <end position="416"/>
    </location>
</feature>
<feature type="transmembrane region" description="Helical" evidence="6">
    <location>
        <begin position="271"/>
        <end position="293"/>
    </location>
</feature>
<reference evidence="9 10" key="1">
    <citation type="submission" date="2023-08" db="EMBL/GenBank/DDBJ databases">
        <title>A Necator americanus chromosomal reference genome.</title>
        <authorList>
            <person name="Ilik V."/>
            <person name="Petrzelkova K.J."/>
            <person name="Pardy F."/>
            <person name="Fuh T."/>
            <person name="Niatou-Singa F.S."/>
            <person name="Gouil Q."/>
            <person name="Baker L."/>
            <person name="Ritchie M.E."/>
            <person name="Jex A.R."/>
            <person name="Gazzola D."/>
            <person name="Li H."/>
            <person name="Toshio Fujiwara R."/>
            <person name="Zhan B."/>
            <person name="Aroian R.V."/>
            <person name="Pafco B."/>
            <person name="Schwarz E.M."/>
        </authorList>
    </citation>
    <scope>NUCLEOTIDE SEQUENCE [LARGE SCALE GENOMIC DNA]</scope>
    <source>
        <strain evidence="9 10">Aroian</strain>
        <tissue evidence="9">Whole animal</tissue>
    </source>
</reference>
<evidence type="ECO:0000313" key="10">
    <source>
        <dbReference type="Proteomes" id="UP001303046"/>
    </source>
</evidence>
<evidence type="ECO:0000259" key="7">
    <source>
        <dbReference type="Pfam" id="PF00324"/>
    </source>
</evidence>
<feature type="region of interest" description="Disordered" evidence="5">
    <location>
        <begin position="654"/>
        <end position="690"/>
    </location>
</feature>
<keyword evidence="3 6" id="KW-1133">Transmembrane helix</keyword>
<feature type="transmembrane region" description="Helical" evidence="6">
    <location>
        <begin position="193"/>
        <end position="216"/>
    </location>
</feature>
<dbReference type="Pfam" id="PF03522">
    <property type="entry name" value="SLC12"/>
    <property type="match status" value="1"/>
</dbReference>
<feature type="transmembrane region" description="Helical" evidence="6">
    <location>
        <begin position="313"/>
        <end position="331"/>
    </location>
</feature>
<keyword evidence="4 6" id="KW-0472">Membrane</keyword>
<sequence length="933" mass="104182">MTKHCTFEDSPLTTPLTFSNEETGYSLKDEDGATLDLSTNHRRTWVHVFIRCLQNMIGVIIFIRIQWITEEVGLGLTIGFIALAALVSILTTITIAAFCTEQRNGFFATIAAFCSPAVSAGLAVLYVISNVIAYACFAVGFAETLVNFLRNAGFFIIDGSTNDMRIISTLFCLNATVIAMLRSTDNFRCRFAVLLLVSIAVLMQIVGLLTPSLIIHKRINSTTWKASDFNPYGERAMGFIVYFPAATCIFAGLTLGGNFRNKKEDIFRGTSLAIIVSSLLYLITASLEARFIAVSPLVLEAVTGTKKNLKAVAILKSLPVTVVALISMFYCSYTAMVTAARTAQEVAKSPSLVPGWDKLTRPYGKEQNPRKAYILITIAAVIISMLADFNRVASIMTIYYLSTYCLLNYTAFMASLKTEKPMFRYFQRWIALLTSFLCVHLVLAISWELTNAAILTFFKFYIFVKYHQSRSKGDQKIAGSSYTTALGGLRNMGRERDSGYKPQILLLTGNPAARPALVDFANNILRGRSLLTCGYVIPFKPNSRTYMMTDKVDRQMCEWFTNRQIYAYPSIVANEDLADGATTLLQATGVGKMRPNILMVGFKTKWEQRGGSNIDNLNTFYEIILNGFEKNVGVAIFRNSDIGFDLTERLKKGKHSTAGSEADENGIDLDPYLQSNSTQTSQPPSRKTSKVGGLFRNVASFVRAGHLSEVPETNDDDKTKNRFQLVPKHSVKDLQESELIAQLERFRTRVQKGTIDVWWLKDDGGLTLLLPFLLQLPGAYLEGARLRVFVPGGTNDRLANDQKHMAALLKKFRIAPTDLHVISTLGKAPSREIMSEFDRFVSIFKQDESGQVGLIREEDLQTFQSKTNRYLRIGELLQENSREADLVILTLPIPRRSAIPSALYMSWLEMMSRNLPPTLFVRGNRTSVLSYFD</sequence>
<dbReference type="InterPro" id="IPR018491">
    <property type="entry name" value="SLC12_C"/>
</dbReference>
<feature type="compositionally biased region" description="Low complexity" evidence="5">
    <location>
        <begin position="674"/>
        <end position="685"/>
    </location>
</feature>
<evidence type="ECO:0000313" key="9">
    <source>
        <dbReference type="EMBL" id="KAK6741637.1"/>
    </source>
</evidence>